<evidence type="ECO:0000256" key="1">
    <source>
        <dbReference type="SAM" id="MobiDB-lite"/>
    </source>
</evidence>
<dbReference type="EMBL" id="AP025591">
    <property type="protein sequence ID" value="BDG02833.1"/>
    <property type="molecule type" value="Genomic_DNA"/>
</dbReference>
<keyword evidence="3" id="KW-1185">Reference proteome</keyword>
<evidence type="ECO:0000313" key="2">
    <source>
        <dbReference type="EMBL" id="BDG02833.1"/>
    </source>
</evidence>
<dbReference type="RefSeq" id="WP_248360517.1">
    <property type="nucleotide sequence ID" value="NZ_AP025591.1"/>
</dbReference>
<accession>A0ABM7WTL4</accession>
<gene>
    <name evidence="2" type="ORF">AMOR_18290</name>
</gene>
<name>A0ABM7WTL4_9BACT</name>
<organism evidence="2 3">
    <name type="scientific">Anaeromyxobacter oryzae</name>
    <dbReference type="NCBI Taxonomy" id="2918170"/>
    <lineage>
        <taxon>Bacteria</taxon>
        <taxon>Pseudomonadati</taxon>
        <taxon>Myxococcota</taxon>
        <taxon>Myxococcia</taxon>
        <taxon>Myxococcales</taxon>
        <taxon>Cystobacterineae</taxon>
        <taxon>Anaeromyxobacteraceae</taxon>
        <taxon>Anaeromyxobacter</taxon>
    </lineage>
</organism>
<protein>
    <submittedName>
        <fullName evidence="2">Uncharacterized protein</fullName>
    </submittedName>
</protein>
<dbReference type="Proteomes" id="UP001162891">
    <property type="component" value="Chromosome"/>
</dbReference>
<reference evidence="3" key="1">
    <citation type="journal article" date="2022" name="Int. J. Syst. Evol. Microbiol.">
        <title>Anaeromyxobacter oryzae sp. nov., Anaeromyxobacter diazotrophicus sp. nov. and Anaeromyxobacter paludicola sp. nov., isolated from paddy soils.</title>
        <authorList>
            <person name="Itoh H."/>
            <person name="Xu Z."/>
            <person name="Mise K."/>
            <person name="Masuda Y."/>
            <person name="Ushijima N."/>
            <person name="Hayakawa C."/>
            <person name="Shiratori Y."/>
            <person name="Senoo K."/>
        </authorList>
    </citation>
    <scope>NUCLEOTIDE SEQUENCE [LARGE SCALE GENOMIC DNA]</scope>
    <source>
        <strain evidence="3">Red232</strain>
    </source>
</reference>
<evidence type="ECO:0000313" key="3">
    <source>
        <dbReference type="Proteomes" id="UP001162891"/>
    </source>
</evidence>
<feature type="region of interest" description="Disordered" evidence="1">
    <location>
        <begin position="864"/>
        <end position="891"/>
    </location>
</feature>
<sequence>MPRSYYQWNDWLFDAIFALTDDPTPVRRVIIDDGIFARAAVGGDSSGIEPKDEFLVGMRRELREHTFQSLLAGELRKPHTTLRRPPFFSLVLFACMAVSEGVEDAPTEAAFGKALDDLCKNGLSNTGHGLNAAWERIAAWLDDIGAPGRFMGMDAEGKLFRRLEIPATPGYAQIGYTIKLAFPRRRDFELLRGALSDFAPESVPTVQQVLDALRAVPGFGGRFRGALKEFEGLFHQNPKLVVASDPFWNIVQKAKQAAGNGEANGAEASVCILAELDDDGALCPVIASKTWVAFRDGQNVVPLDAELPEPWTHLLAKGASDHSDDSDAVGDLVGSILSHPDAFSDSPLAPIAELSRRGRIFFTKSEELVGLWQGSGRPRATGAAVALARTEEAERIARAWATQAQQSQFDGWRVVIRPAEAVAPVIDALEAPRIKFESAVDVSPGKFLGIPGAMPAVSVANASAVRVVRRHGSVHELTRERNGTWGIPRVPIAGSVTFIGITEAGEITRSAEFTTRVASTPEKAIREPGRWFGECGGRNSGDLNLGSEVGIVGTDGRRPADFTGSADQKPLALDALLDTEFGIGPKVGEFIQGDGTGCDWALISLPRGRLALKCLASDAAYWPKEERVGNNRSEKRWKEIFRNGAYALLDGSAPAGLVEAYAAAAKVRGLPAGPRPWAGFSDPPGETADSTYRSRVTREAVYAEAAIACVLRNRGSGIPEGELIDLFVRVFGLSSGRDAWPLLRSWVEAGKFDLLHTFRYRGRRAFGLRPRFVVHNLGRRVVGISLGLLAGAARLRIKNAARELDATGLSVSNGWTASPVVTPPLIVEADDMESIRRLSQASGILAEPCALSGVDQWLPESQSAAELPHRPEGHTVSRYFDPEDLTSSTTRPTKSVVISQWKREQKPSFYVVETSTGSHTWTYSRETAFRRAFAALGATPFARKGPVIEASTREAHLPLAVTRLGVLTSGTSPGPVTDPGIEYRNVFGSSSIASTALAASVRT</sequence>
<proteinExistence type="predicted"/>